<dbReference type="SUPFAM" id="SSF55681">
    <property type="entry name" value="Class II aaRS and biotin synthetases"/>
    <property type="match status" value="1"/>
</dbReference>
<dbReference type="KEGG" id="tvo:TVG1044624"/>
<dbReference type="GeneID" id="1441131"/>
<dbReference type="InterPro" id="IPR050664">
    <property type="entry name" value="Octanoyltrans_LipM/LipL"/>
</dbReference>
<accession>Q979Y9</accession>
<proteinExistence type="predicted"/>
<dbReference type="Proteomes" id="UP000001017">
    <property type="component" value="Chromosome"/>
</dbReference>
<dbReference type="STRING" id="273116.gene:9381814"/>
<dbReference type="eggNOG" id="arCOG01939">
    <property type="taxonomic scope" value="Archaea"/>
</dbReference>
<dbReference type="EMBL" id="BA000011">
    <property type="protein sequence ID" value="BAB60163.1"/>
    <property type="molecule type" value="Genomic_DNA"/>
</dbReference>
<evidence type="ECO:0000313" key="3">
    <source>
        <dbReference type="Proteomes" id="UP000001017"/>
    </source>
</evidence>
<evidence type="ECO:0000313" key="2">
    <source>
        <dbReference type="EMBL" id="BAB60163.1"/>
    </source>
</evidence>
<reference evidence="2 3" key="2">
    <citation type="journal article" date="2000" name="Proc. Natl. Acad. Sci. U.S.A.">
        <title>Archaeal adaptation to higher temperatures revealed by genomic sequence of Thermoplasma volcanium.</title>
        <authorList>
            <person name="Kawashima T."/>
            <person name="Amano N."/>
            <person name="Koike H."/>
            <person name="Makino S."/>
            <person name="Higuchi S."/>
            <person name="Kawashima-Ohya Y."/>
            <person name="Watanabe K."/>
            <person name="Yamazaki M."/>
            <person name="Kanehori K."/>
            <person name="Kawamoto T."/>
            <person name="Nunoshiba T."/>
            <person name="Yamamoto Y."/>
            <person name="Aramaki H."/>
            <person name="Makino K."/>
            <person name="Suzuki M."/>
        </authorList>
    </citation>
    <scope>NUCLEOTIDE SEQUENCE [LARGE SCALE GENOMIC DNA]</scope>
    <source>
        <strain evidence="3">ATCC 51530 / DSM 4299 / JCM 9571 / NBRC 15438 / GSS1</strain>
    </source>
</reference>
<dbReference type="InterPro" id="IPR045864">
    <property type="entry name" value="aa-tRNA-synth_II/BPL/LPL"/>
</dbReference>
<sequence length="262" mass="29938">MDGRLLFLETPGNTRMSLAYDESLYRSFKEGDKPILRFYRHDRSVIIGYFQIAEEEVDLDYMKRNNIMLARRYTGGGAVYHDLGDLNFSVITESHDMNITAMFRTMNEAVVRSLSYLGLQARPGELNDVSIPINKKTDIMAGEKKIMGAAGAMRKGSKLWHAAMLVKTDLDMLSAVLKVPDEKFRDKLAKSTRERVANVTDFVDVSIEDVEKSLIKGISEVLKIDFKEDTLRDDEENLAKDLYDKKYSTEEWNMGLLRKQVA</sequence>
<dbReference type="Gene3D" id="3.30.930.10">
    <property type="entry name" value="Bira Bifunctional Protein, Domain 2"/>
    <property type="match status" value="1"/>
</dbReference>
<gene>
    <name evidence="2" type="ORF">TVG1044624</name>
</gene>
<dbReference type="PANTHER" id="PTHR43679">
    <property type="entry name" value="OCTANOYLTRANSFERASE LIPM-RELATED"/>
    <property type="match status" value="1"/>
</dbReference>
<dbReference type="PaxDb" id="273116-14325259"/>
<dbReference type="HOGENOM" id="CLU_022986_0_0_2"/>
<dbReference type="Pfam" id="PF21948">
    <property type="entry name" value="LplA-B_cat"/>
    <property type="match status" value="1"/>
</dbReference>
<dbReference type="RefSeq" id="WP_010917249.1">
    <property type="nucleotide sequence ID" value="NC_002689.2"/>
</dbReference>
<dbReference type="OrthoDB" id="43646at2157"/>
<dbReference type="GO" id="GO:0016874">
    <property type="term" value="F:ligase activity"/>
    <property type="evidence" value="ECO:0007669"/>
    <property type="project" value="UniProtKB-KW"/>
</dbReference>
<reference evidence="2 3" key="1">
    <citation type="journal article" date="1999" name="Proc. Jpn. Acad.">
        <title>Determination of the complete genomic DNA sequence of Thermoplasma volvanium GSS1.</title>
        <authorList>
            <person name="Kawashima T."/>
            <person name="Yamamoto Y."/>
            <person name="Aramaki H."/>
            <person name="Nunoshiba T."/>
            <person name="Kawamoto T."/>
            <person name="Watanabe K."/>
            <person name="Yamazaki M."/>
            <person name="Kanehori K."/>
            <person name="Amano N."/>
            <person name="Ohya Y."/>
            <person name="Makino K."/>
            <person name="Suzuki M."/>
        </authorList>
    </citation>
    <scope>NUCLEOTIDE SEQUENCE [LARGE SCALE GENOMIC DNA]</scope>
    <source>
        <strain evidence="3">ATCC 51530 / DSM 4299 / JCM 9571 / NBRC 15438 / GSS1</strain>
    </source>
</reference>
<evidence type="ECO:0000259" key="1">
    <source>
        <dbReference type="PROSITE" id="PS51733"/>
    </source>
</evidence>
<dbReference type="AlphaFoldDB" id="Q979Y9"/>
<feature type="domain" description="BPL/LPL catalytic" evidence="1">
    <location>
        <begin position="30"/>
        <end position="226"/>
    </location>
</feature>
<dbReference type="CDD" id="cd16443">
    <property type="entry name" value="LplA"/>
    <property type="match status" value="1"/>
</dbReference>
<dbReference type="PANTHER" id="PTHR43679:SF2">
    <property type="entry name" value="OCTANOYL-[GCVH]:PROTEIN N-OCTANOYLTRANSFERASE"/>
    <property type="match status" value="1"/>
</dbReference>
<organism evidence="2 3">
    <name type="scientific">Thermoplasma volcanium (strain ATCC 51530 / DSM 4299 / JCM 9571 / NBRC 15438 / GSS1)</name>
    <dbReference type="NCBI Taxonomy" id="273116"/>
    <lineage>
        <taxon>Archaea</taxon>
        <taxon>Methanobacteriati</taxon>
        <taxon>Thermoplasmatota</taxon>
        <taxon>Thermoplasmata</taxon>
        <taxon>Thermoplasmatales</taxon>
        <taxon>Thermoplasmataceae</taxon>
        <taxon>Thermoplasma</taxon>
    </lineage>
</organism>
<keyword evidence="3" id="KW-1185">Reference proteome</keyword>
<dbReference type="InterPro" id="IPR004143">
    <property type="entry name" value="BPL_LPL_catalytic"/>
</dbReference>
<keyword evidence="2" id="KW-0436">Ligase</keyword>
<name>Q979Y9_THEVO</name>
<dbReference type="PROSITE" id="PS51733">
    <property type="entry name" value="BPL_LPL_CATALYTIC"/>
    <property type="match status" value="1"/>
</dbReference>
<protein>
    <submittedName>
        <fullName evidence="2">Lipoate-protein ligase</fullName>
    </submittedName>
</protein>
<dbReference type="PhylomeDB" id="Q979Y9"/>